<dbReference type="InterPro" id="IPR006311">
    <property type="entry name" value="TAT_signal"/>
</dbReference>
<dbReference type="Gene3D" id="1.10.1280.10">
    <property type="entry name" value="Di-copper center containing domain from catechol oxidase"/>
    <property type="match status" value="1"/>
</dbReference>
<name>A0ABS0T0L3_9CAUL</name>
<dbReference type="PANTHER" id="PTHR11474">
    <property type="entry name" value="TYROSINASE FAMILY MEMBER"/>
    <property type="match status" value="1"/>
</dbReference>
<proteinExistence type="predicted"/>
<dbReference type="PROSITE" id="PS51318">
    <property type="entry name" value="TAT"/>
    <property type="match status" value="1"/>
</dbReference>
<organism evidence="4 5">
    <name type="scientific">Caulobacter hibisci</name>
    <dbReference type="NCBI Taxonomy" id="2035993"/>
    <lineage>
        <taxon>Bacteria</taxon>
        <taxon>Pseudomonadati</taxon>
        <taxon>Pseudomonadota</taxon>
        <taxon>Alphaproteobacteria</taxon>
        <taxon>Caulobacterales</taxon>
        <taxon>Caulobacteraceae</taxon>
        <taxon>Caulobacter</taxon>
    </lineage>
</organism>
<dbReference type="PRINTS" id="PR00092">
    <property type="entry name" value="TYROSINASE"/>
</dbReference>
<evidence type="ECO:0000256" key="2">
    <source>
        <dbReference type="ARBA" id="ARBA00023008"/>
    </source>
</evidence>
<dbReference type="PANTHER" id="PTHR11474:SF76">
    <property type="entry name" value="SHKT DOMAIN-CONTAINING PROTEIN"/>
    <property type="match status" value="1"/>
</dbReference>
<dbReference type="InterPro" id="IPR050316">
    <property type="entry name" value="Tyrosinase/Hemocyanin"/>
</dbReference>
<comment type="caution">
    <text evidence="4">The sequence shown here is derived from an EMBL/GenBank/DDBJ whole genome shotgun (WGS) entry which is preliminary data.</text>
</comment>
<accession>A0ABS0T0L3</accession>
<evidence type="ECO:0000259" key="3">
    <source>
        <dbReference type="PROSITE" id="PS00497"/>
    </source>
</evidence>
<reference evidence="4 5" key="1">
    <citation type="submission" date="2020-11" db="EMBL/GenBank/DDBJ databases">
        <title>genome sequence of strain KACC 18849.</title>
        <authorList>
            <person name="Gao J."/>
            <person name="Zhang X."/>
        </authorList>
    </citation>
    <scope>NUCLEOTIDE SEQUENCE [LARGE SCALE GENOMIC DNA]</scope>
    <source>
        <strain evidence="4 5">KACC 18849</strain>
    </source>
</reference>
<keyword evidence="5" id="KW-1185">Reference proteome</keyword>
<dbReference type="Proteomes" id="UP000639859">
    <property type="component" value="Unassembled WGS sequence"/>
</dbReference>
<sequence length="489" mass="52235">MASRRNMLKLVSGGGVAVFAGAAPGLSALAATVPVRREINSLKLNDPVVVALRDGVRILKARTPGALPTWTDMANIHGTSAGFNKCPHGNWYFLPWHRGYVTMYERMIRAVTGYRQFAMPYWDWSANRKVPQAFSDPTYNGQPNSLYEPTRNNNVVLTDDIVGPTVMNRIYGETNYELFGTSRPAGQNSLAPSWITTRTGTQGVLEATPHNTIHVRLGGWMPSPRSPMDPIFQMHHGNIDRIWWRWNGLGRQNTQDSLWQNMVFQNNYLTPSGGWWSTTPNQVQQVTALGYTYGSSPLRFPAAPVRRLSDQRITQIFARGSAGAAADLGVRSLAARKRTSDTGVQFLASAAGGGDRQALAAVAKPQTEATPLALLGSRAVALISGLTPPSDNVEVKVYVDGPNGGGGREASDPGYVTTIGFFGSGAHAGHGGDGGISASADLTETLQALAAAGVSTGDDIRVRLEAVDSQTGAPVPAAIASAKVEVVIV</sequence>
<protein>
    <submittedName>
        <fullName evidence="4">Tyrosinase family protein</fullName>
    </submittedName>
</protein>
<dbReference type="PROSITE" id="PS00497">
    <property type="entry name" value="TYROSINASE_1"/>
    <property type="match status" value="1"/>
</dbReference>
<dbReference type="Pfam" id="PF00264">
    <property type="entry name" value="Tyrosinase"/>
    <property type="match status" value="1"/>
</dbReference>
<dbReference type="InterPro" id="IPR008922">
    <property type="entry name" value="Di-copper_centre_dom_sf"/>
</dbReference>
<dbReference type="SUPFAM" id="SSF48056">
    <property type="entry name" value="Di-copper centre-containing domain"/>
    <property type="match status" value="1"/>
</dbReference>
<dbReference type="RefSeq" id="WP_198577318.1">
    <property type="nucleotide sequence ID" value="NZ_JADWOX010000013.1"/>
</dbReference>
<evidence type="ECO:0000256" key="1">
    <source>
        <dbReference type="ARBA" id="ARBA00022723"/>
    </source>
</evidence>
<evidence type="ECO:0000313" key="4">
    <source>
        <dbReference type="EMBL" id="MBI1685403.1"/>
    </source>
</evidence>
<feature type="domain" description="Tyrosinase copper-binding" evidence="3">
    <location>
        <begin position="88"/>
        <end position="105"/>
    </location>
</feature>
<gene>
    <name evidence="4" type="ORF">I4Q42_17165</name>
</gene>
<keyword evidence="1" id="KW-0479">Metal-binding</keyword>
<dbReference type="InterPro" id="IPR002227">
    <property type="entry name" value="Tyrosinase_Cu-bd"/>
</dbReference>
<dbReference type="EMBL" id="JADWOX010000013">
    <property type="protein sequence ID" value="MBI1685403.1"/>
    <property type="molecule type" value="Genomic_DNA"/>
</dbReference>
<keyword evidence="2" id="KW-0186">Copper</keyword>
<evidence type="ECO:0000313" key="5">
    <source>
        <dbReference type="Proteomes" id="UP000639859"/>
    </source>
</evidence>